<keyword evidence="4" id="KW-1185">Reference proteome</keyword>
<evidence type="ECO:0000313" key="4">
    <source>
        <dbReference type="Proteomes" id="UP001178507"/>
    </source>
</evidence>
<feature type="compositionally biased region" description="Basic and acidic residues" evidence="1">
    <location>
        <begin position="166"/>
        <end position="181"/>
    </location>
</feature>
<feature type="compositionally biased region" description="Polar residues" evidence="1">
    <location>
        <begin position="1"/>
        <end position="11"/>
    </location>
</feature>
<dbReference type="InterPro" id="IPR011665">
    <property type="entry name" value="BRF1_TBP-bd_dom"/>
</dbReference>
<feature type="region of interest" description="Disordered" evidence="1">
    <location>
        <begin position="165"/>
        <end position="225"/>
    </location>
</feature>
<dbReference type="AlphaFoldDB" id="A0AA36JAI9"/>
<dbReference type="EMBL" id="CAUJNA010003427">
    <property type="protein sequence ID" value="CAJ1401700.1"/>
    <property type="molecule type" value="Genomic_DNA"/>
</dbReference>
<feature type="domain" description="Brf1 TBP-binding" evidence="2">
    <location>
        <begin position="131"/>
        <end position="186"/>
    </location>
</feature>
<feature type="compositionally biased region" description="Basic and acidic residues" evidence="1">
    <location>
        <begin position="86"/>
        <end position="108"/>
    </location>
</feature>
<comment type="caution">
    <text evidence="3">The sequence shown here is derived from an EMBL/GenBank/DDBJ whole genome shotgun (WGS) entry which is preliminary data.</text>
</comment>
<dbReference type="Pfam" id="PF07741">
    <property type="entry name" value="BRF1"/>
    <property type="match status" value="1"/>
</dbReference>
<evidence type="ECO:0000259" key="2">
    <source>
        <dbReference type="Pfam" id="PF07741"/>
    </source>
</evidence>
<feature type="compositionally biased region" description="Low complexity" evidence="1">
    <location>
        <begin position="195"/>
        <end position="205"/>
    </location>
</feature>
<proteinExistence type="predicted"/>
<feature type="region of interest" description="Disordered" evidence="1">
    <location>
        <begin position="54"/>
        <end position="108"/>
    </location>
</feature>
<reference evidence="3" key="1">
    <citation type="submission" date="2023-08" db="EMBL/GenBank/DDBJ databases">
        <authorList>
            <person name="Chen Y."/>
            <person name="Shah S."/>
            <person name="Dougan E. K."/>
            <person name="Thang M."/>
            <person name="Chan C."/>
        </authorList>
    </citation>
    <scope>NUCLEOTIDE SEQUENCE</scope>
</reference>
<accession>A0AA36JAI9</accession>
<organism evidence="3 4">
    <name type="scientific">Effrenium voratum</name>
    <dbReference type="NCBI Taxonomy" id="2562239"/>
    <lineage>
        <taxon>Eukaryota</taxon>
        <taxon>Sar</taxon>
        <taxon>Alveolata</taxon>
        <taxon>Dinophyceae</taxon>
        <taxon>Suessiales</taxon>
        <taxon>Symbiodiniaceae</taxon>
        <taxon>Effrenium</taxon>
    </lineage>
</organism>
<evidence type="ECO:0000256" key="1">
    <source>
        <dbReference type="SAM" id="MobiDB-lite"/>
    </source>
</evidence>
<evidence type="ECO:0000313" key="3">
    <source>
        <dbReference type="EMBL" id="CAJ1401700.1"/>
    </source>
</evidence>
<protein>
    <recommendedName>
        <fullName evidence="2">Brf1 TBP-binding domain-containing protein</fullName>
    </recommendedName>
</protein>
<dbReference type="Proteomes" id="UP001178507">
    <property type="component" value="Unassembled WGS sequence"/>
</dbReference>
<sequence>MSQKMWAQTSHFCAGGDEPKMWAQMSPLPRGDSDEEPDVADALFLPPCVLKARRGQPKHWAQPAQGWRPITEPPPVVAQRALPADAPKDLYPRRKQEQSIGEDHEESHTLADLFDEAEEPAPVVGETLDVDSEDDPFEYEVLSPEEAKAKTEIWDELNKDIAPMLSKKDSAAKRRQARQEDGVAAEGGGKKAGGRIRATAAGRRAPGAKEARPRQGLSHWRTQRL</sequence>
<name>A0AA36JAI9_9DINO</name>
<feature type="region of interest" description="Disordered" evidence="1">
    <location>
        <begin position="1"/>
        <end position="39"/>
    </location>
</feature>
<gene>
    <name evidence="3" type="ORF">EVOR1521_LOCUS24796</name>
</gene>